<evidence type="ECO:0000256" key="2">
    <source>
        <dbReference type="ARBA" id="ARBA00023136"/>
    </source>
</evidence>
<comment type="subcellular location">
    <subcellularLocation>
        <location evidence="1">Membrane</location>
    </subcellularLocation>
</comment>
<dbReference type="InterPro" id="IPR051407">
    <property type="entry name" value="Bact_OM_lipoprot/Surf_antigen"/>
</dbReference>
<dbReference type="RefSeq" id="WP_173533239.1">
    <property type="nucleotide sequence ID" value="NZ_CP054143.1"/>
</dbReference>
<reference evidence="5 6" key="1">
    <citation type="submission" date="2020-05" db="EMBL/GenBank/DDBJ databases">
        <title>Complete genome sequence of Deefgea sp. D17.</title>
        <authorList>
            <person name="Bae J.-W."/>
            <person name="Han J.E."/>
        </authorList>
    </citation>
    <scope>NUCLEOTIDE SEQUENCE [LARGE SCALE GENOMIC DNA]</scope>
    <source>
        <strain evidence="5 6">D17</strain>
    </source>
</reference>
<evidence type="ECO:0000313" key="6">
    <source>
        <dbReference type="Proteomes" id="UP000504844"/>
    </source>
</evidence>
<sequence length="156" mass="16311">MNTHWIKIGLLSAALLTGCASNDSAKIYTQNETMQVARARSGQIEQIRDVEVKPGQQLGIGGVAGGVVGGVLAGNHIGQGTGSVISSVFGALLGGFIGNQLEDNMRTKMAKEITVRMHDNGERLVIVQDADPALRVGQKVDVIANANNARVVPAQP</sequence>
<feature type="domain" description="Glycine zipper 2TM" evidence="4">
    <location>
        <begin position="60"/>
        <end position="101"/>
    </location>
</feature>
<dbReference type="KEGG" id="dee:HQN60_08495"/>
<keyword evidence="2" id="KW-0472">Membrane</keyword>
<accession>A0A6M8SNH9</accession>
<keyword evidence="3" id="KW-0732">Signal</keyword>
<dbReference type="Pfam" id="PF05433">
    <property type="entry name" value="Rick_17kDa_Anti"/>
    <property type="match status" value="1"/>
</dbReference>
<dbReference type="GO" id="GO:0019867">
    <property type="term" value="C:outer membrane"/>
    <property type="evidence" value="ECO:0007669"/>
    <property type="project" value="InterPro"/>
</dbReference>
<dbReference type="PANTHER" id="PTHR35603:SF2">
    <property type="entry name" value="OUTER MEMBRANE LIPOPROTEIN"/>
    <property type="match status" value="1"/>
</dbReference>
<organism evidence="5 6">
    <name type="scientific">Deefgea piscis</name>
    <dbReference type="NCBI Taxonomy" id="2739061"/>
    <lineage>
        <taxon>Bacteria</taxon>
        <taxon>Pseudomonadati</taxon>
        <taxon>Pseudomonadota</taxon>
        <taxon>Betaproteobacteria</taxon>
        <taxon>Neisseriales</taxon>
        <taxon>Chitinibacteraceae</taxon>
        <taxon>Deefgea</taxon>
    </lineage>
</organism>
<evidence type="ECO:0000256" key="3">
    <source>
        <dbReference type="SAM" id="SignalP"/>
    </source>
</evidence>
<feature type="chain" id="PRO_5027123828" evidence="3">
    <location>
        <begin position="26"/>
        <end position="156"/>
    </location>
</feature>
<dbReference type="AlphaFoldDB" id="A0A6M8SNH9"/>
<name>A0A6M8SNH9_9NEIS</name>
<dbReference type="Proteomes" id="UP000504844">
    <property type="component" value="Chromosome"/>
</dbReference>
<dbReference type="EMBL" id="CP054143">
    <property type="protein sequence ID" value="QKJ66735.1"/>
    <property type="molecule type" value="Genomic_DNA"/>
</dbReference>
<keyword evidence="6" id="KW-1185">Reference proteome</keyword>
<proteinExistence type="predicted"/>
<dbReference type="InterPro" id="IPR008816">
    <property type="entry name" value="Gly_zipper_2TM_dom"/>
</dbReference>
<dbReference type="PROSITE" id="PS51257">
    <property type="entry name" value="PROKAR_LIPOPROTEIN"/>
    <property type="match status" value="1"/>
</dbReference>
<evidence type="ECO:0000259" key="4">
    <source>
        <dbReference type="Pfam" id="PF05433"/>
    </source>
</evidence>
<evidence type="ECO:0000256" key="1">
    <source>
        <dbReference type="ARBA" id="ARBA00004370"/>
    </source>
</evidence>
<feature type="signal peptide" evidence="3">
    <location>
        <begin position="1"/>
        <end position="25"/>
    </location>
</feature>
<gene>
    <name evidence="5" type="ORF">HQN60_08495</name>
</gene>
<protein>
    <submittedName>
        <fullName evidence="5">Glycine zipper 2TM domain-containing protein</fullName>
    </submittedName>
</protein>
<evidence type="ECO:0000313" key="5">
    <source>
        <dbReference type="EMBL" id="QKJ66735.1"/>
    </source>
</evidence>
<dbReference type="PANTHER" id="PTHR35603">
    <property type="match status" value="1"/>
</dbReference>